<feature type="signal peptide" evidence="1">
    <location>
        <begin position="1"/>
        <end position="29"/>
    </location>
</feature>
<proteinExistence type="predicted"/>
<feature type="chain" id="PRO_5032819362" evidence="1">
    <location>
        <begin position="30"/>
        <end position="75"/>
    </location>
</feature>
<dbReference type="EMBL" id="CAJNNV010013902">
    <property type="protein sequence ID" value="CAE8602166.1"/>
    <property type="molecule type" value="Genomic_DNA"/>
</dbReference>
<dbReference type="AlphaFoldDB" id="A0A813EWJ2"/>
<comment type="caution">
    <text evidence="2">The sequence shown here is derived from an EMBL/GenBank/DDBJ whole genome shotgun (WGS) entry which is preliminary data.</text>
</comment>
<feature type="non-terminal residue" evidence="2">
    <location>
        <position position="75"/>
    </location>
</feature>
<accession>A0A813EWJ2</accession>
<protein>
    <submittedName>
        <fullName evidence="2">Uncharacterized protein</fullName>
    </submittedName>
</protein>
<dbReference type="Proteomes" id="UP000654075">
    <property type="component" value="Unassembled WGS sequence"/>
</dbReference>
<evidence type="ECO:0000313" key="3">
    <source>
        <dbReference type="Proteomes" id="UP000654075"/>
    </source>
</evidence>
<reference evidence="2" key="1">
    <citation type="submission" date="2021-02" db="EMBL/GenBank/DDBJ databases">
        <authorList>
            <person name="Dougan E. K."/>
            <person name="Rhodes N."/>
            <person name="Thang M."/>
            <person name="Chan C."/>
        </authorList>
    </citation>
    <scope>NUCLEOTIDE SEQUENCE</scope>
</reference>
<name>A0A813EWJ2_POLGL</name>
<keyword evidence="1" id="KW-0732">Signal</keyword>
<evidence type="ECO:0000256" key="1">
    <source>
        <dbReference type="SAM" id="SignalP"/>
    </source>
</evidence>
<evidence type="ECO:0000313" key="2">
    <source>
        <dbReference type="EMBL" id="CAE8602166.1"/>
    </source>
</evidence>
<keyword evidence="3" id="KW-1185">Reference proteome</keyword>
<gene>
    <name evidence="2" type="ORF">PGLA1383_LOCUS20424</name>
</gene>
<sequence length="75" mass="7894">MGHVGHACNCRFSSLLLYMILMALPTSSAREVVRFPELSLDELLSNLPEAAATAHAALADLGGLAVVFGHDRASS</sequence>
<organism evidence="2 3">
    <name type="scientific">Polarella glacialis</name>
    <name type="common">Dinoflagellate</name>
    <dbReference type="NCBI Taxonomy" id="89957"/>
    <lineage>
        <taxon>Eukaryota</taxon>
        <taxon>Sar</taxon>
        <taxon>Alveolata</taxon>
        <taxon>Dinophyceae</taxon>
        <taxon>Suessiales</taxon>
        <taxon>Suessiaceae</taxon>
        <taxon>Polarella</taxon>
    </lineage>
</organism>